<organism evidence="1 2">
    <name type="scientific">Anaerotruncus colihominis</name>
    <dbReference type="NCBI Taxonomy" id="169435"/>
    <lineage>
        <taxon>Bacteria</taxon>
        <taxon>Bacillati</taxon>
        <taxon>Bacillota</taxon>
        <taxon>Clostridia</taxon>
        <taxon>Eubacteriales</taxon>
        <taxon>Oscillospiraceae</taxon>
        <taxon>Anaerotruncus</taxon>
    </lineage>
</organism>
<accession>A0A845QGL3</accession>
<dbReference type="Pfam" id="PF26233">
    <property type="entry name" value="NicX"/>
    <property type="match status" value="1"/>
</dbReference>
<protein>
    <submittedName>
        <fullName evidence="1">Uncharacterized protein</fullName>
    </submittedName>
</protein>
<proteinExistence type="predicted"/>
<dbReference type="RefSeq" id="WP_160201525.1">
    <property type="nucleotide sequence ID" value="NZ_QXWK01000010.1"/>
</dbReference>
<dbReference type="InterPro" id="IPR058739">
    <property type="entry name" value="NicX"/>
</dbReference>
<dbReference type="Proteomes" id="UP000446866">
    <property type="component" value="Unassembled WGS sequence"/>
</dbReference>
<sequence>MTIRLSDMMKGTLNCARNACPITEGESVLLIADTTTDSLIVDAYRIAYESEGGYVTAITIPAAGVGCCSSEITNNTLCGPYPEVLIEAMKAADLCINLSGYADMHGIYGTGFSKYGLHPTDFWCKYHTRMLSVAISNKEALTSDWATYPNDLLKYLNFKAHEHLLNAIGGDPDHAVMHITDLQGTDITIKGFKMCTKGEIKNENGKDPINTFGTEQVGMIPYEPKPNGANAEGVIVATSIHTGYVPEMKAFVKGGRIVAMEGGGAVAKEWMRDFEKGKNASAEGRCTTFGVSPGPGINWIEEIMYGVHPRAFRLGYKYRYQGSETFQAWVGGTRRSGVLHFGIGGGKDEWYRHRDMEVFFPTLTVNGEVLIKDGRLMILDDPEVIKEAAKYGDPDVLLQEKWIPEMPPLD</sequence>
<comment type="caution">
    <text evidence="1">The sequence shown here is derived from an EMBL/GenBank/DDBJ whole genome shotgun (WGS) entry which is preliminary data.</text>
</comment>
<keyword evidence="2" id="KW-1185">Reference proteome</keyword>
<reference evidence="1 2" key="1">
    <citation type="submission" date="2018-08" db="EMBL/GenBank/DDBJ databases">
        <title>Murine metabolic-syndrome-specific gut microbial biobank.</title>
        <authorList>
            <person name="Liu C."/>
        </authorList>
    </citation>
    <scope>NUCLEOTIDE SEQUENCE [LARGE SCALE GENOMIC DNA]</scope>
    <source>
        <strain evidence="1 2">28</strain>
    </source>
</reference>
<name>A0A845QGL3_9FIRM</name>
<evidence type="ECO:0000313" key="2">
    <source>
        <dbReference type="Proteomes" id="UP000446866"/>
    </source>
</evidence>
<evidence type="ECO:0000313" key="1">
    <source>
        <dbReference type="EMBL" id="NBH61242.1"/>
    </source>
</evidence>
<gene>
    <name evidence="1" type="ORF">D0435_06205</name>
</gene>
<dbReference type="EMBL" id="QXWK01000010">
    <property type="protein sequence ID" value="NBH61242.1"/>
    <property type="molecule type" value="Genomic_DNA"/>
</dbReference>
<dbReference type="AlphaFoldDB" id="A0A845QGL3"/>